<proteinExistence type="predicted"/>
<dbReference type="RefSeq" id="WP_058286301.1">
    <property type="nucleotide sequence ID" value="NZ_CYSR01000022.1"/>
</dbReference>
<dbReference type="Proteomes" id="UP000051326">
    <property type="component" value="Unassembled WGS sequence"/>
</dbReference>
<sequence length="134" mass="13784">MISPGTLSGCSAAIWLLVTGSAALGGPVQSIELHCGKALQQPLCDALAGALSERFPGAAVSAADGQTGPADLTLRYVGHSQTADWISGYLEWQHRDGRSGQGPAIEQSVMDGHLTADSIADFAGHLVGQTEFPL</sequence>
<dbReference type="AlphaFoldDB" id="A0A0N7M4P4"/>
<evidence type="ECO:0000313" key="2">
    <source>
        <dbReference type="Proteomes" id="UP000051326"/>
    </source>
</evidence>
<accession>A0A0N7M4P4</accession>
<name>A0A0N7M4P4_9RHOB</name>
<gene>
    <name evidence="1" type="ORF">PHA8399_02328</name>
</gene>
<dbReference type="STRING" id="1396826.PHA8399_02328"/>
<reference evidence="1 2" key="1">
    <citation type="submission" date="2015-09" db="EMBL/GenBank/DDBJ databases">
        <authorList>
            <consortium name="Swine Surveillance"/>
        </authorList>
    </citation>
    <scope>NUCLEOTIDE SEQUENCE [LARGE SCALE GENOMIC DNA]</scope>
    <source>
        <strain evidence="1 2">CECT 8399</strain>
    </source>
</reference>
<organism evidence="1 2">
    <name type="scientific">Leisingera aquaemixtae</name>
    <dbReference type="NCBI Taxonomy" id="1396826"/>
    <lineage>
        <taxon>Bacteria</taxon>
        <taxon>Pseudomonadati</taxon>
        <taxon>Pseudomonadota</taxon>
        <taxon>Alphaproteobacteria</taxon>
        <taxon>Rhodobacterales</taxon>
        <taxon>Roseobacteraceae</taxon>
        <taxon>Leisingera</taxon>
    </lineage>
</organism>
<evidence type="ECO:0000313" key="1">
    <source>
        <dbReference type="EMBL" id="CUI00202.1"/>
    </source>
</evidence>
<protein>
    <submittedName>
        <fullName evidence="1">Uncharacterized protein</fullName>
    </submittedName>
</protein>
<dbReference type="EMBL" id="CYSR01000022">
    <property type="protein sequence ID" value="CUI00202.1"/>
    <property type="molecule type" value="Genomic_DNA"/>
</dbReference>